<sequence>MLQYSGSWITSPPNSFPPFEAAVQLKTSTSSFGVVRSMVACANQHSFSHVPKVVREQRRERKLLNQLENKGGIKSIQPYICKVCGRRFYTNEKLVNHFKQIHEREHHKRLNQIESARGSRRVKLVGKL</sequence>
<proteinExistence type="predicted"/>
<dbReference type="InterPro" id="IPR013087">
    <property type="entry name" value="Znf_C2H2_type"/>
</dbReference>
<dbReference type="SMART" id="SM00355">
    <property type="entry name" value="ZnF_C2H2"/>
    <property type="match status" value="1"/>
</dbReference>
<keyword evidence="1" id="KW-0862">Zinc</keyword>
<dbReference type="PANTHER" id="PTHR35744">
    <property type="entry name" value="C2H2-TYPE DOMAIN-CONTAINING PROTEIN"/>
    <property type="match status" value="1"/>
</dbReference>
<feature type="domain" description="C2H2-type" evidence="2">
    <location>
        <begin position="79"/>
        <end position="107"/>
    </location>
</feature>
<dbReference type="PROSITE" id="PS50157">
    <property type="entry name" value="ZINC_FINGER_C2H2_2"/>
    <property type="match status" value="1"/>
</dbReference>
<dbReference type="Gene3D" id="3.30.160.60">
    <property type="entry name" value="Classic Zinc Finger"/>
    <property type="match status" value="1"/>
</dbReference>
<reference evidence="3 4" key="1">
    <citation type="journal article" date="2024" name="G3 (Bethesda)">
        <title>Genome assembly of Hibiscus sabdariffa L. provides insights into metabolisms of medicinal natural products.</title>
        <authorList>
            <person name="Kim T."/>
        </authorList>
    </citation>
    <scope>NUCLEOTIDE SEQUENCE [LARGE SCALE GENOMIC DNA]</scope>
    <source>
        <strain evidence="3">TK-2024</strain>
        <tissue evidence="3">Old leaves</tissue>
    </source>
</reference>
<gene>
    <name evidence="3" type="ORF">V6N11_081897</name>
</gene>
<evidence type="ECO:0000256" key="1">
    <source>
        <dbReference type="PROSITE-ProRule" id="PRU00042"/>
    </source>
</evidence>
<keyword evidence="1" id="KW-0479">Metal-binding</keyword>
<protein>
    <recommendedName>
        <fullName evidence="2">C2H2-type domain-containing protein</fullName>
    </recommendedName>
</protein>
<dbReference type="PROSITE" id="PS00028">
    <property type="entry name" value="ZINC_FINGER_C2H2_1"/>
    <property type="match status" value="1"/>
</dbReference>
<name>A0ABR2Q817_9ROSI</name>
<evidence type="ECO:0000313" key="4">
    <source>
        <dbReference type="Proteomes" id="UP001396334"/>
    </source>
</evidence>
<evidence type="ECO:0000259" key="2">
    <source>
        <dbReference type="PROSITE" id="PS50157"/>
    </source>
</evidence>
<accession>A0ABR2Q817</accession>
<dbReference type="InterPro" id="IPR036236">
    <property type="entry name" value="Znf_C2H2_sf"/>
</dbReference>
<keyword evidence="4" id="KW-1185">Reference proteome</keyword>
<dbReference type="SUPFAM" id="SSF57667">
    <property type="entry name" value="beta-beta-alpha zinc fingers"/>
    <property type="match status" value="1"/>
</dbReference>
<dbReference type="PANTHER" id="PTHR35744:SF4">
    <property type="entry name" value="OS04G0464600 PROTEIN"/>
    <property type="match status" value="1"/>
</dbReference>
<keyword evidence="1" id="KW-0863">Zinc-finger</keyword>
<dbReference type="Proteomes" id="UP001396334">
    <property type="component" value="Unassembled WGS sequence"/>
</dbReference>
<dbReference type="EMBL" id="JBBPBN010000044">
    <property type="protein sequence ID" value="KAK8996631.1"/>
    <property type="molecule type" value="Genomic_DNA"/>
</dbReference>
<comment type="caution">
    <text evidence="3">The sequence shown here is derived from an EMBL/GenBank/DDBJ whole genome shotgun (WGS) entry which is preliminary data.</text>
</comment>
<organism evidence="3 4">
    <name type="scientific">Hibiscus sabdariffa</name>
    <name type="common">roselle</name>
    <dbReference type="NCBI Taxonomy" id="183260"/>
    <lineage>
        <taxon>Eukaryota</taxon>
        <taxon>Viridiplantae</taxon>
        <taxon>Streptophyta</taxon>
        <taxon>Embryophyta</taxon>
        <taxon>Tracheophyta</taxon>
        <taxon>Spermatophyta</taxon>
        <taxon>Magnoliopsida</taxon>
        <taxon>eudicotyledons</taxon>
        <taxon>Gunneridae</taxon>
        <taxon>Pentapetalae</taxon>
        <taxon>rosids</taxon>
        <taxon>malvids</taxon>
        <taxon>Malvales</taxon>
        <taxon>Malvaceae</taxon>
        <taxon>Malvoideae</taxon>
        <taxon>Hibiscus</taxon>
    </lineage>
</organism>
<evidence type="ECO:0000313" key="3">
    <source>
        <dbReference type="EMBL" id="KAK8996631.1"/>
    </source>
</evidence>